<dbReference type="EMBL" id="LR797181">
    <property type="protein sequence ID" value="CAB4192934.1"/>
    <property type="molecule type" value="Genomic_DNA"/>
</dbReference>
<protein>
    <submittedName>
        <fullName evidence="1">Uncharacterized protein</fullName>
    </submittedName>
</protein>
<reference evidence="1" key="1">
    <citation type="submission" date="2020-05" db="EMBL/GenBank/DDBJ databases">
        <authorList>
            <person name="Chiriac C."/>
            <person name="Salcher M."/>
            <person name="Ghai R."/>
            <person name="Kavagutti S V."/>
        </authorList>
    </citation>
    <scope>NUCLEOTIDE SEQUENCE</scope>
</reference>
<proteinExistence type="predicted"/>
<organism evidence="1">
    <name type="scientific">uncultured Caudovirales phage</name>
    <dbReference type="NCBI Taxonomy" id="2100421"/>
    <lineage>
        <taxon>Viruses</taxon>
        <taxon>Duplodnaviria</taxon>
        <taxon>Heunggongvirae</taxon>
        <taxon>Uroviricota</taxon>
        <taxon>Caudoviricetes</taxon>
        <taxon>Peduoviridae</taxon>
        <taxon>Maltschvirus</taxon>
        <taxon>Maltschvirus maltsch</taxon>
    </lineage>
</organism>
<name>A0A6J5RM85_9CAUD</name>
<evidence type="ECO:0000313" key="1">
    <source>
        <dbReference type="EMBL" id="CAB4192934.1"/>
    </source>
</evidence>
<gene>
    <name evidence="1" type="ORF">UFOVP1244_135</name>
</gene>
<sequence length="275" mass="30485">MVCESVERHGMKSAGWVPMNGQKRPFIKWQKDGPCRSFAEAQSYQPVMVARVIPYGMVVADFDAPPTAARGDQAPAQDQDGVARWPITETVQTVRGHHYAYITEAGDEFRKRSIMVDGERVDICPAGTLEIVWGPGRKVLRDGAVPLPRDLADAFANAPSLGISGSSRTQSRQTPARLPDGACRFRFPPTVFDRERYARATIENWIGNMGKAAEGTRNHTLNNAARLLEMLTPFTTESDMRRLRAAAVKSYGAHARDPRVVDNVIEAARRSVNHR</sequence>
<accession>A0A6J5RM85</accession>